<feature type="compositionally biased region" description="Basic and acidic residues" evidence="2">
    <location>
        <begin position="514"/>
        <end position="526"/>
    </location>
</feature>
<name>A0ABQ5KIV0_9EUKA</name>
<evidence type="ECO:0000313" key="5">
    <source>
        <dbReference type="Proteomes" id="UP001057375"/>
    </source>
</evidence>
<protein>
    <recommendedName>
        <fullName evidence="3">TFIIB-type domain-containing protein</fullName>
    </recommendedName>
</protein>
<feature type="region of interest" description="Disordered" evidence="2">
    <location>
        <begin position="369"/>
        <end position="397"/>
    </location>
</feature>
<feature type="compositionally biased region" description="Acidic residues" evidence="2">
    <location>
        <begin position="379"/>
        <end position="390"/>
    </location>
</feature>
<proteinExistence type="predicted"/>
<evidence type="ECO:0000256" key="1">
    <source>
        <dbReference type="PROSITE-ProRule" id="PRU00469"/>
    </source>
</evidence>
<feature type="region of interest" description="Disordered" evidence="2">
    <location>
        <begin position="461"/>
        <end position="537"/>
    </location>
</feature>
<feature type="compositionally biased region" description="Acidic residues" evidence="2">
    <location>
        <begin position="492"/>
        <end position="513"/>
    </location>
</feature>
<dbReference type="EMBL" id="BQXS01009990">
    <property type="protein sequence ID" value="GKT32450.1"/>
    <property type="molecule type" value="Genomic_DNA"/>
</dbReference>
<feature type="domain" description="TFIIB-type" evidence="3">
    <location>
        <begin position="32"/>
        <end position="61"/>
    </location>
</feature>
<sequence>MFGDLSNLFLTSVKKSELEAKTTNPSQSIQSQNDKCPHCGSNDIMDDGMNLVCKNCGVQLGASQSVFVSENVVALSQDKGTIISSQKKGEQTQLLSDLATQKQTLSGIPAQKHSFKEFGRIWEKFALLKTPYLIERSFITSYTDDLAVFIDFVRKSGEEILKMMEIGDKEENLISTYQNILPPNYKHSVLLFFPILRTLISRYISFHHQWFSFLSHVSTLSEMKDNEDAFRNISPFIACKHPDPRTTPLLWEYIVYLRYGRALKRLRIGRKYHSIPFVDPHSDVPFKESFLGVLSDIFLATMKDSRHLSEFSGKPSLSLIIRRDNVLVCAFILLSLVLSGCVGIGIADICDCVNKICTLHYDWKSSPPKYSNTTFGQKEEEEKEEEEEANSIDHKDDMGKTAVEEDVDGCEEERDHRIHGNMIGISPLVSEAILSCSVFLFNVLCTSEEDIISELLRMNSMDGSIPKNAGTTGNDPTTKGKEEEIGVCEKNSDEEEKDEDEEEEEEEEEEEANSIDHKDDMGKTAVEEDVDGCEEERDHRIHGNMIGISPLVSEAILSCSVFLFN</sequence>
<keyword evidence="1" id="KW-0863">Zinc-finger</keyword>
<feature type="non-terminal residue" evidence="4">
    <location>
        <position position="565"/>
    </location>
</feature>
<dbReference type="PROSITE" id="PS51134">
    <property type="entry name" value="ZF_TFIIB"/>
    <property type="match status" value="1"/>
</dbReference>
<keyword evidence="1" id="KW-0479">Metal-binding</keyword>
<organism evidence="4 5">
    <name type="scientific">Aduncisulcus paluster</name>
    <dbReference type="NCBI Taxonomy" id="2918883"/>
    <lineage>
        <taxon>Eukaryota</taxon>
        <taxon>Metamonada</taxon>
        <taxon>Carpediemonas-like organisms</taxon>
        <taxon>Aduncisulcus</taxon>
    </lineage>
</organism>
<reference evidence="4" key="1">
    <citation type="submission" date="2022-03" db="EMBL/GenBank/DDBJ databases">
        <title>Draft genome sequence of Aduncisulcus paluster, a free-living microaerophilic Fornicata.</title>
        <authorList>
            <person name="Yuyama I."/>
            <person name="Kume K."/>
            <person name="Tamura T."/>
            <person name="Inagaki Y."/>
            <person name="Hashimoto T."/>
        </authorList>
    </citation>
    <scope>NUCLEOTIDE SEQUENCE</scope>
    <source>
        <strain evidence="4">NY0171</strain>
    </source>
</reference>
<evidence type="ECO:0000313" key="4">
    <source>
        <dbReference type="EMBL" id="GKT32450.1"/>
    </source>
</evidence>
<keyword evidence="1" id="KW-0862">Zinc</keyword>
<gene>
    <name evidence="4" type="ORF">ADUPG1_006609</name>
</gene>
<dbReference type="InterPro" id="IPR013137">
    <property type="entry name" value="Znf_TFIIB"/>
</dbReference>
<accession>A0ABQ5KIV0</accession>
<evidence type="ECO:0000259" key="3">
    <source>
        <dbReference type="PROSITE" id="PS51134"/>
    </source>
</evidence>
<keyword evidence="5" id="KW-1185">Reference proteome</keyword>
<dbReference type="Proteomes" id="UP001057375">
    <property type="component" value="Unassembled WGS sequence"/>
</dbReference>
<evidence type="ECO:0000256" key="2">
    <source>
        <dbReference type="SAM" id="MobiDB-lite"/>
    </source>
</evidence>
<comment type="caution">
    <text evidence="4">The sequence shown here is derived from an EMBL/GenBank/DDBJ whole genome shotgun (WGS) entry which is preliminary data.</text>
</comment>